<reference evidence="3 4" key="1">
    <citation type="submission" date="2020-03" db="EMBL/GenBank/DDBJ databases">
        <title>Whole genome shotgun sequence of Phytohabitans suffuscus NBRC 105367.</title>
        <authorList>
            <person name="Komaki H."/>
            <person name="Tamura T."/>
        </authorList>
    </citation>
    <scope>NUCLEOTIDE SEQUENCE [LARGE SCALE GENOMIC DNA]</scope>
    <source>
        <strain evidence="3 4">NBRC 105367</strain>
    </source>
</reference>
<dbReference type="NCBIfam" id="TIGR03559">
    <property type="entry name" value="F420_Rv3520c"/>
    <property type="match status" value="1"/>
</dbReference>
<dbReference type="InterPro" id="IPR011251">
    <property type="entry name" value="Luciferase-like_dom"/>
</dbReference>
<dbReference type="GO" id="GO:0016705">
    <property type="term" value="F:oxidoreductase activity, acting on paired donors, with incorporation or reduction of molecular oxygen"/>
    <property type="evidence" value="ECO:0007669"/>
    <property type="project" value="InterPro"/>
</dbReference>
<dbReference type="SUPFAM" id="SSF51679">
    <property type="entry name" value="Bacterial luciferase-like"/>
    <property type="match status" value="1"/>
</dbReference>
<dbReference type="InterPro" id="IPR023606">
    <property type="entry name" value="CoA-Trfase_III_dom_1_sf"/>
</dbReference>
<dbReference type="Gene3D" id="3.20.20.30">
    <property type="entry name" value="Luciferase-like domain"/>
    <property type="match status" value="1"/>
</dbReference>
<name>A0A6F8Y9H2_9ACTN</name>
<dbReference type="PANTHER" id="PTHR48228:SF5">
    <property type="entry name" value="ALPHA-METHYLACYL-COA RACEMASE"/>
    <property type="match status" value="1"/>
</dbReference>
<dbReference type="Proteomes" id="UP000503011">
    <property type="component" value="Chromosome"/>
</dbReference>
<dbReference type="Pfam" id="PF00296">
    <property type="entry name" value="Bac_luciferase"/>
    <property type="match status" value="1"/>
</dbReference>
<feature type="region of interest" description="Disordered" evidence="1">
    <location>
        <begin position="291"/>
        <end position="381"/>
    </location>
</feature>
<dbReference type="EMBL" id="AP022871">
    <property type="protein sequence ID" value="BCB82774.1"/>
    <property type="molecule type" value="Genomic_DNA"/>
</dbReference>
<evidence type="ECO:0000259" key="2">
    <source>
        <dbReference type="Pfam" id="PF00296"/>
    </source>
</evidence>
<feature type="compositionally biased region" description="Low complexity" evidence="1">
    <location>
        <begin position="354"/>
        <end position="367"/>
    </location>
</feature>
<dbReference type="Gene3D" id="3.40.50.10540">
    <property type="entry name" value="Crotonobetainyl-coa:carnitine coa-transferase, domain 1"/>
    <property type="match status" value="1"/>
</dbReference>
<dbReference type="InterPro" id="IPR044855">
    <property type="entry name" value="CoA-Trfase_III_dom3_sf"/>
</dbReference>
<evidence type="ECO:0000256" key="1">
    <source>
        <dbReference type="SAM" id="MobiDB-lite"/>
    </source>
</evidence>
<dbReference type="InterPro" id="IPR050509">
    <property type="entry name" value="CoA-transferase_III"/>
</dbReference>
<dbReference type="InterPro" id="IPR003673">
    <property type="entry name" value="CoA-Trfase_fam_III"/>
</dbReference>
<dbReference type="PANTHER" id="PTHR48228">
    <property type="entry name" value="SUCCINYL-COA--D-CITRAMALATE COA-TRANSFERASE"/>
    <property type="match status" value="1"/>
</dbReference>
<reference evidence="3 4" key="2">
    <citation type="submission" date="2020-03" db="EMBL/GenBank/DDBJ databases">
        <authorList>
            <person name="Ichikawa N."/>
            <person name="Kimura A."/>
            <person name="Kitahashi Y."/>
            <person name="Uohara A."/>
        </authorList>
    </citation>
    <scope>NUCLEOTIDE SEQUENCE [LARGE SCALE GENOMIC DNA]</scope>
    <source>
        <strain evidence="3 4">NBRC 105367</strain>
    </source>
</reference>
<gene>
    <name evidence="3" type="ORF">Psuf_000870</name>
</gene>
<dbReference type="InterPro" id="IPR036661">
    <property type="entry name" value="Luciferase-like_sf"/>
</dbReference>
<feature type="compositionally biased region" description="Basic residues" evidence="1">
    <location>
        <begin position="368"/>
        <end position="377"/>
    </location>
</feature>
<dbReference type="Gene3D" id="3.30.1540.10">
    <property type="entry name" value="formyl-coa transferase, domain 3"/>
    <property type="match status" value="1"/>
</dbReference>
<keyword evidence="4" id="KW-1185">Reference proteome</keyword>
<evidence type="ECO:0000313" key="4">
    <source>
        <dbReference type="Proteomes" id="UP000503011"/>
    </source>
</evidence>
<feature type="compositionally biased region" description="Low complexity" evidence="1">
    <location>
        <begin position="291"/>
        <end position="303"/>
    </location>
</feature>
<sequence>MRRAGEECLAGLAGHSGSYVRFVRGTAGGRGRAAMRLGMIIDYAHGFDETAELLPDYEAAGLRLVAVPEAYSFDAVSQLGYLAARSRTIELASAILPVYSRTPALLAMTAAGLDHLSGGRFTLGIGASGPQVVEGFHGVPYDAPLGRTREVIEICRRVWRREPLRHEGKHFRIPLAKTEGTGLGKPLKLINHPVRDRIPIAVAALGPGNVAMTVEIADAWQPLFFHRERYRAAWGEALDLGYSRRDPALGTLDIMLQVPVAVGEPTGEILAPVRRQLALYIGVWARAARTSTTSSPAGTATPSRPRRSRSCTSRDAGRTPLARSPTSWSGACRWSETPTSCGARSPTSPPPASPRCCSTPGHRAGQAGRRRRDRRRPVAAQPLTRCPMTSHALGQGTGPLKGLRVVELAGIGPGPHAATILADLGADLIRIERPGGGGFGVEPRGSDLLTRGRPSVALDLKHPAAVAAVLELVAGADALVEGMRPGVTERLGLGPDDCLARNPRLVYARMTGWGQSGPWARTAGHDLNYISITGTLHGLGQDPERPHFPQNLLGDFGGGSTYLVIGLLAALVEARASGRGQVVDAAIVDGTAHLNLMWASMLASGVAKEQRGANVLDGGIPNYRIYATADGEHVSVAALEPRFHAELLRLTGVDPALAEDPDALGTALAEAFKGKTRAEWAEIFDGTDGCVAPILPFREAVRHPHIAARGVFVEHEGRVQPAPAPRFSRTEATLSKGPSAPGQDTRAALEAWGIGNVDELIASGAAHEANR</sequence>
<evidence type="ECO:0000313" key="3">
    <source>
        <dbReference type="EMBL" id="BCB82774.1"/>
    </source>
</evidence>
<dbReference type="InterPro" id="IPR019951">
    <property type="entry name" value="F420_OxRdatse_Rv3520c_pred"/>
</dbReference>
<dbReference type="KEGG" id="psuu:Psuf_000870"/>
<organism evidence="3 4">
    <name type="scientific">Phytohabitans suffuscus</name>
    <dbReference type="NCBI Taxonomy" id="624315"/>
    <lineage>
        <taxon>Bacteria</taxon>
        <taxon>Bacillati</taxon>
        <taxon>Actinomycetota</taxon>
        <taxon>Actinomycetes</taxon>
        <taxon>Micromonosporales</taxon>
        <taxon>Micromonosporaceae</taxon>
    </lineage>
</organism>
<dbReference type="Pfam" id="PF02515">
    <property type="entry name" value="CoA_transf_3"/>
    <property type="match status" value="1"/>
</dbReference>
<dbReference type="SUPFAM" id="SSF89796">
    <property type="entry name" value="CoA-transferase family III (CaiB/BaiF)"/>
    <property type="match status" value="1"/>
</dbReference>
<dbReference type="CDD" id="cd01097">
    <property type="entry name" value="Tetrahydromethanopterin_reductase"/>
    <property type="match status" value="1"/>
</dbReference>
<protein>
    <recommendedName>
        <fullName evidence="2">Luciferase-like domain-containing protein</fullName>
    </recommendedName>
</protein>
<proteinExistence type="predicted"/>
<dbReference type="AlphaFoldDB" id="A0A6F8Y9H2"/>
<feature type="region of interest" description="Disordered" evidence="1">
    <location>
        <begin position="719"/>
        <end position="744"/>
    </location>
</feature>
<feature type="domain" description="Luciferase-like" evidence="2">
    <location>
        <begin position="44"/>
        <end position="283"/>
    </location>
</feature>
<accession>A0A6F8Y9H2</accession>